<evidence type="ECO:0000313" key="3">
    <source>
        <dbReference type="Proteomes" id="UP000587942"/>
    </source>
</evidence>
<dbReference type="Pfam" id="PF13687">
    <property type="entry name" value="DUF4153"/>
    <property type="match status" value="1"/>
</dbReference>
<dbReference type="InterPro" id="IPR025291">
    <property type="entry name" value="DUF4153"/>
</dbReference>
<comment type="caution">
    <text evidence="2">The sequence shown here is derived from an EMBL/GenBank/DDBJ whole genome shotgun (WGS) entry which is preliminary data.</text>
</comment>
<keyword evidence="1" id="KW-0472">Membrane</keyword>
<feature type="transmembrane region" description="Helical" evidence="1">
    <location>
        <begin position="287"/>
        <end position="309"/>
    </location>
</feature>
<protein>
    <submittedName>
        <fullName evidence="2">DUF4173 domain-containing protein</fullName>
    </submittedName>
</protein>
<dbReference type="AlphaFoldDB" id="A0A846TN68"/>
<dbReference type="EMBL" id="JAAVUM010000005">
    <property type="protein sequence ID" value="NKE05595.1"/>
    <property type="molecule type" value="Genomic_DNA"/>
</dbReference>
<dbReference type="RefSeq" id="WP_167832043.1">
    <property type="nucleotide sequence ID" value="NZ_JAAVUM010000005.1"/>
</dbReference>
<dbReference type="Proteomes" id="UP000587942">
    <property type="component" value="Unassembled WGS sequence"/>
</dbReference>
<reference evidence="2 3" key="1">
    <citation type="submission" date="2020-03" db="EMBL/GenBank/DDBJ databases">
        <authorList>
            <person name="Sun Q."/>
        </authorList>
    </citation>
    <scope>NUCLEOTIDE SEQUENCE [LARGE SCALE GENOMIC DNA]</scope>
    <source>
        <strain evidence="2 3">KACC 21451</strain>
    </source>
</reference>
<gene>
    <name evidence="2" type="ORF">GWK17_08970</name>
</gene>
<feature type="transmembrane region" description="Helical" evidence="1">
    <location>
        <begin position="385"/>
        <end position="402"/>
    </location>
</feature>
<evidence type="ECO:0000313" key="2">
    <source>
        <dbReference type="EMBL" id="NKE05595.1"/>
    </source>
</evidence>
<name>A0A846TN68_9BACI</name>
<proteinExistence type="predicted"/>
<feature type="transmembrane region" description="Helical" evidence="1">
    <location>
        <begin position="355"/>
        <end position="373"/>
    </location>
</feature>
<organism evidence="2 3">
    <name type="scientific">Mesobacillus selenatarsenatis</name>
    <dbReference type="NCBI Taxonomy" id="388741"/>
    <lineage>
        <taxon>Bacteria</taxon>
        <taxon>Bacillati</taxon>
        <taxon>Bacillota</taxon>
        <taxon>Bacilli</taxon>
        <taxon>Bacillales</taxon>
        <taxon>Bacillaceae</taxon>
        <taxon>Mesobacillus</taxon>
    </lineage>
</organism>
<evidence type="ECO:0000256" key="1">
    <source>
        <dbReference type="SAM" id="Phobius"/>
    </source>
</evidence>
<feature type="transmembrane region" description="Helical" evidence="1">
    <location>
        <begin position="321"/>
        <end position="343"/>
    </location>
</feature>
<accession>A0A846TN68</accession>
<feature type="transmembrane region" description="Helical" evidence="1">
    <location>
        <begin position="157"/>
        <end position="176"/>
    </location>
</feature>
<sequence>MELKLKKGDGVFFLVCLALGVLAERSFLHGIIGLSYPVFITVFYAVFFWRYRSFSFTNKKLGLLMVASIWLLSSSFFLHSNMILYMLNFLVIPVMVLIQLVLVTYPLYNQWHRWLFVQKLFLTVGEAIAYVYRFLLLVANFTVRGLEENKSATIRKVLIGVGISLPLLFVILNLLVSADQQFGDLLGAFPRWLLGLKIEEEVLRTIAVIIFTFAIFGLFQVLRNKQPAPAEDPKATGKIAWDSVISLTVLTLLNIVYLLFVAVQFQYFFSETLKAGYTYAEFARRGFFELLFVTMLNLLIISTIVSYVDKTSKFMTLAIRSLLSLLVTFSGVMLYSAFLRLLMYEEAYGFTFARVLAHSFMVFLLVILCYSFMRIWMERLSLVRFYIISAVIFYTVINTIQLDEYVVDRNLERYSETGKIDIHYLNSLSYEGVEGLVELYKLNPGHPGLSELLLQRKQEFTDSEEGWNSINMSRRSAEKTIMDLEIQ</sequence>
<feature type="transmembrane region" description="Helical" evidence="1">
    <location>
        <begin position="85"/>
        <end position="108"/>
    </location>
</feature>
<feature type="transmembrane region" description="Helical" evidence="1">
    <location>
        <begin position="202"/>
        <end position="222"/>
    </location>
</feature>
<feature type="transmembrane region" description="Helical" evidence="1">
    <location>
        <begin position="33"/>
        <end position="49"/>
    </location>
</feature>
<keyword evidence="1" id="KW-1133">Transmembrane helix</keyword>
<keyword evidence="1" id="KW-0812">Transmembrane</keyword>
<feature type="transmembrane region" description="Helical" evidence="1">
    <location>
        <begin position="61"/>
        <end position="79"/>
    </location>
</feature>
<feature type="transmembrane region" description="Helical" evidence="1">
    <location>
        <begin position="243"/>
        <end position="267"/>
    </location>
</feature>